<proteinExistence type="predicted"/>
<name>A0ABN7JR30_9HYPH</name>
<sequence length="255" mass="28147">MKMTDPIVAGDLDAYIDDQLDVGRRIEVEAYLSEHPEAAARVMADLRVRGELRLALARNDVHGRAETREAARRLQGALSNRRLFRAIQRMAAAVALVSLGWTANAYLEPFSPRQVVASVPVPAFVEEAVRAHSTAMLREQISRRAISGFDPAEVRAATGIVMPELPQDWDVTDMQIFPSAFGPSVEMAILRDDQSRLSLFAVRPGRFSVQPVTVARIDGTEASYWQAGEVAYALVANDGDSDIQRQAEQLAKKLY</sequence>
<comment type="caution">
    <text evidence="1">The sequence shown here is derived from an EMBL/GenBank/DDBJ whole genome shotgun (WGS) entry which is preliminary data.</text>
</comment>
<evidence type="ECO:0000313" key="1">
    <source>
        <dbReference type="EMBL" id="CAD7038614.1"/>
    </source>
</evidence>
<dbReference type="EMBL" id="CABFWF030000012">
    <property type="protein sequence ID" value="CAD7038614.1"/>
    <property type="molecule type" value="Genomic_DNA"/>
</dbReference>
<accession>A0ABN7JR30</accession>
<evidence type="ECO:0000313" key="2">
    <source>
        <dbReference type="Proteomes" id="UP000606921"/>
    </source>
</evidence>
<protein>
    <submittedName>
        <fullName evidence="1">Transcriptional regulator (Anti-sigma factor)</fullName>
    </submittedName>
</protein>
<dbReference type="RefSeq" id="WP_142592726.1">
    <property type="nucleotide sequence ID" value="NZ_CABFWF030000012.1"/>
</dbReference>
<organism evidence="1 2">
    <name type="scientific">Pseudorhizobium endolithicum</name>
    <dbReference type="NCBI Taxonomy" id="1191678"/>
    <lineage>
        <taxon>Bacteria</taxon>
        <taxon>Pseudomonadati</taxon>
        <taxon>Pseudomonadota</taxon>
        <taxon>Alphaproteobacteria</taxon>
        <taxon>Hyphomicrobiales</taxon>
        <taxon>Rhizobiaceae</taxon>
        <taxon>Rhizobium/Agrobacterium group</taxon>
        <taxon>Pseudorhizobium</taxon>
    </lineage>
</organism>
<keyword evidence="2" id="KW-1185">Reference proteome</keyword>
<dbReference type="Proteomes" id="UP000606921">
    <property type="component" value="Unassembled WGS sequence"/>
</dbReference>
<gene>
    <name evidence="1" type="ORF">REJC140_00646</name>
</gene>
<reference evidence="1 2" key="1">
    <citation type="submission" date="2020-11" db="EMBL/GenBank/DDBJ databases">
        <authorList>
            <person name="Lassalle F."/>
        </authorList>
    </citation>
    <scope>NUCLEOTIDE SEQUENCE [LARGE SCALE GENOMIC DNA]</scope>
    <source>
        <strain evidence="1 2">JC140</strain>
    </source>
</reference>